<evidence type="ECO:0000313" key="1">
    <source>
        <dbReference type="EMBL" id="GAA2174874.1"/>
    </source>
</evidence>
<keyword evidence="2" id="KW-1185">Reference proteome</keyword>
<proteinExistence type="predicted"/>
<gene>
    <name evidence="1" type="ORF">GCM10009846_22500</name>
</gene>
<accession>A0ABN3AU49</accession>
<evidence type="ECO:0000313" key="2">
    <source>
        <dbReference type="Proteomes" id="UP001501599"/>
    </source>
</evidence>
<name>A0ABN3AU49_9MICO</name>
<dbReference type="EMBL" id="BAAAQT010000006">
    <property type="protein sequence ID" value="GAA2174874.1"/>
    <property type="molecule type" value="Genomic_DNA"/>
</dbReference>
<protein>
    <submittedName>
        <fullName evidence="1">Uncharacterized protein</fullName>
    </submittedName>
</protein>
<sequence length="52" mass="5257">MKPAARLALYGVALAAVFGGALLAGNTLVPDALVSNWTSASENEAMEHGGSR</sequence>
<organism evidence="1 2">
    <name type="scientific">Agrococcus versicolor</name>
    <dbReference type="NCBI Taxonomy" id="501482"/>
    <lineage>
        <taxon>Bacteria</taxon>
        <taxon>Bacillati</taxon>
        <taxon>Actinomycetota</taxon>
        <taxon>Actinomycetes</taxon>
        <taxon>Micrococcales</taxon>
        <taxon>Microbacteriaceae</taxon>
        <taxon>Agrococcus</taxon>
    </lineage>
</organism>
<dbReference type="RefSeq" id="WP_344343634.1">
    <property type="nucleotide sequence ID" value="NZ_BAAAQT010000006.1"/>
</dbReference>
<dbReference type="Proteomes" id="UP001501599">
    <property type="component" value="Unassembled WGS sequence"/>
</dbReference>
<reference evidence="1 2" key="1">
    <citation type="journal article" date="2019" name="Int. J. Syst. Evol. Microbiol.">
        <title>The Global Catalogue of Microorganisms (GCM) 10K type strain sequencing project: providing services to taxonomists for standard genome sequencing and annotation.</title>
        <authorList>
            <consortium name="The Broad Institute Genomics Platform"/>
            <consortium name="The Broad Institute Genome Sequencing Center for Infectious Disease"/>
            <person name="Wu L."/>
            <person name="Ma J."/>
        </authorList>
    </citation>
    <scope>NUCLEOTIDE SEQUENCE [LARGE SCALE GENOMIC DNA]</scope>
    <source>
        <strain evidence="1 2">JCM 16026</strain>
    </source>
</reference>
<comment type="caution">
    <text evidence="1">The sequence shown here is derived from an EMBL/GenBank/DDBJ whole genome shotgun (WGS) entry which is preliminary data.</text>
</comment>